<accession>A0A4S2KLN7</accession>
<reference evidence="2 3" key="1">
    <citation type="journal article" date="2019" name="Philos. Trans. R. Soc. Lond., B, Biol. Sci.">
        <title>Ant behaviour and brain gene expression of defending hosts depend on the ecological success of the intruding social parasite.</title>
        <authorList>
            <person name="Kaur R."/>
            <person name="Stoldt M."/>
            <person name="Jongepier E."/>
            <person name="Feldmeyer B."/>
            <person name="Menzel F."/>
            <person name="Bornberg-Bauer E."/>
            <person name="Foitzik S."/>
        </authorList>
    </citation>
    <scope>NUCLEOTIDE SEQUENCE [LARGE SCALE GENOMIC DNA]</scope>
    <source>
        <tissue evidence="2">Whole body</tissue>
    </source>
</reference>
<organism evidence="2 3">
    <name type="scientific">Temnothorax longispinosus</name>
    <dbReference type="NCBI Taxonomy" id="300112"/>
    <lineage>
        <taxon>Eukaryota</taxon>
        <taxon>Metazoa</taxon>
        <taxon>Ecdysozoa</taxon>
        <taxon>Arthropoda</taxon>
        <taxon>Hexapoda</taxon>
        <taxon>Insecta</taxon>
        <taxon>Pterygota</taxon>
        <taxon>Neoptera</taxon>
        <taxon>Endopterygota</taxon>
        <taxon>Hymenoptera</taxon>
        <taxon>Apocrita</taxon>
        <taxon>Aculeata</taxon>
        <taxon>Formicoidea</taxon>
        <taxon>Formicidae</taxon>
        <taxon>Myrmicinae</taxon>
        <taxon>Temnothorax</taxon>
    </lineage>
</organism>
<dbReference type="EMBL" id="QBLH01001924">
    <property type="protein sequence ID" value="TGZ50593.1"/>
    <property type="molecule type" value="Genomic_DNA"/>
</dbReference>
<name>A0A4S2KLN7_9HYME</name>
<comment type="caution">
    <text evidence="2">The sequence shown here is derived from an EMBL/GenBank/DDBJ whole genome shotgun (WGS) entry which is preliminary data.</text>
</comment>
<gene>
    <name evidence="2" type="ORF">DBV15_08092</name>
</gene>
<protein>
    <submittedName>
        <fullName evidence="2">Uncharacterized protein</fullName>
    </submittedName>
</protein>
<proteinExistence type="predicted"/>
<feature type="compositionally biased region" description="Basic and acidic residues" evidence="1">
    <location>
        <begin position="147"/>
        <end position="156"/>
    </location>
</feature>
<feature type="region of interest" description="Disordered" evidence="1">
    <location>
        <begin position="143"/>
        <end position="172"/>
    </location>
</feature>
<keyword evidence="3" id="KW-1185">Reference proteome</keyword>
<sequence length="172" mass="18704">MADDDEDDDDTFPISLRLRDLLCQIADTTTACPGMRADVSTLRVMARSRMTGIDENRRLPCIVDLNGGSVPSLPVDRPHPSIATMILRPIDPLSLSLSPPTATPPLPPPPRLLAEYNSSALLAGVLLLADSTTTRVGHFVLGGGVRRGHDPRRPENRSLTFFRRRSPSSEGE</sequence>
<evidence type="ECO:0000256" key="1">
    <source>
        <dbReference type="SAM" id="MobiDB-lite"/>
    </source>
</evidence>
<evidence type="ECO:0000313" key="2">
    <source>
        <dbReference type="EMBL" id="TGZ50593.1"/>
    </source>
</evidence>
<evidence type="ECO:0000313" key="3">
    <source>
        <dbReference type="Proteomes" id="UP000310200"/>
    </source>
</evidence>
<dbReference type="Proteomes" id="UP000310200">
    <property type="component" value="Unassembled WGS sequence"/>
</dbReference>
<dbReference type="AlphaFoldDB" id="A0A4S2KLN7"/>